<gene>
    <name evidence="2" type="ORF">SAMN02745220_00676</name>
</gene>
<dbReference type="AlphaFoldDB" id="A0A1M7XYM0"/>
<dbReference type="EMBL" id="FRFE01000002">
    <property type="protein sequence ID" value="SHO44162.1"/>
    <property type="molecule type" value="Genomic_DNA"/>
</dbReference>
<proteinExistence type="predicted"/>
<protein>
    <recommendedName>
        <fullName evidence="1">IraD/Gp25-like domain-containing protein</fullName>
    </recommendedName>
</protein>
<dbReference type="Proteomes" id="UP000184603">
    <property type="component" value="Unassembled WGS sequence"/>
</dbReference>
<evidence type="ECO:0000259" key="1">
    <source>
        <dbReference type="Pfam" id="PF04965"/>
    </source>
</evidence>
<dbReference type="RefSeq" id="WP_143170622.1">
    <property type="nucleotide sequence ID" value="NZ_FRFE01000002.1"/>
</dbReference>
<dbReference type="Gene3D" id="3.10.450.40">
    <property type="match status" value="1"/>
</dbReference>
<evidence type="ECO:0000313" key="3">
    <source>
        <dbReference type="Proteomes" id="UP000184603"/>
    </source>
</evidence>
<dbReference type="Pfam" id="PF04965">
    <property type="entry name" value="GPW_gp25"/>
    <property type="match status" value="1"/>
</dbReference>
<sequence>MMRIDYPLQFDGRGRTGQSREDEYIRELIEQVLLTTPGERVMRPTFGCGVRELVFGAASPEVATATQYLVQSSLQQWLAELITVEAVDVEVLESALLVTVVYIVRRSQSRVRVEVTVSGDSP</sequence>
<name>A0A1M7XYM0_9BACT</name>
<reference evidence="2 3" key="1">
    <citation type="submission" date="2016-12" db="EMBL/GenBank/DDBJ databases">
        <authorList>
            <person name="Song W.-J."/>
            <person name="Kurnit D.M."/>
        </authorList>
    </citation>
    <scope>NUCLEOTIDE SEQUENCE [LARGE SCALE GENOMIC DNA]</scope>
    <source>
        <strain evidence="2 3">DSM 18488</strain>
    </source>
</reference>
<dbReference type="InterPro" id="IPR007048">
    <property type="entry name" value="IraD/Gp25-like"/>
</dbReference>
<accession>A0A1M7XYM0</accession>
<evidence type="ECO:0000313" key="2">
    <source>
        <dbReference type="EMBL" id="SHO44162.1"/>
    </source>
</evidence>
<feature type="domain" description="IraD/Gp25-like" evidence="1">
    <location>
        <begin position="21"/>
        <end position="107"/>
    </location>
</feature>
<keyword evidence="3" id="KW-1185">Reference proteome</keyword>
<dbReference type="SUPFAM" id="SSF160719">
    <property type="entry name" value="gpW/gp25-like"/>
    <property type="match status" value="1"/>
</dbReference>
<dbReference type="OrthoDB" id="9802846at2"/>
<organism evidence="2 3">
    <name type="scientific">Desulfopila aestuarii DSM 18488</name>
    <dbReference type="NCBI Taxonomy" id="1121416"/>
    <lineage>
        <taxon>Bacteria</taxon>
        <taxon>Pseudomonadati</taxon>
        <taxon>Thermodesulfobacteriota</taxon>
        <taxon>Desulfobulbia</taxon>
        <taxon>Desulfobulbales</taxon>
        <taxon>Desulfocapsaceae</taxon>
        <taxon>Desulfopila</taxon>
    </lineage>
</organism>
<dbReference type="STRING" id="1121416.SAMN02745220_00676"/>